<accession>A0AAP2UKI2</accession>
<dbReference type="AlphaFoldDB" id="A0AAP2UKI2"/>
<gene>
    <name evidence="2" type="ORF">MKC95_01570</name>
</gene>
<feature type="compositionally biased region" description="Gly residues" evidence="1">
    <location>
        <begin position="452"/>
        <end position="466"/>
    </location>
</feature>
<evidence type="ECO:0000313" key="2">
    <source>
        <dbReference type="EMBL" id="MCR0231457.1"/>
    </source>
</evidence>
<dbReference type="EMBL" id="JAKTMA010000002">
    <property type="protein sequence ID" value="MCR0231457.1"/>
    <property type="molecule type" value="Genomic_DNA"/>
</dbReference>
<sequence length="604" mass="67781">MKRITGIGIMVCMLLHYLLPVYAADSIQTEFERFLSFVHEHPQGGTFEMQGDMIINADIITSREITIYTNGYQVRIEHNIDGDSNVNIDNFNNDAAWGFVDKEKTLTIEGSGKNRPLVYMNTGVSAFGLRIHSTEGTALEIAGGEGLYAKYTDKKNYISAEGENAIGVLNKNPYQEHYYSASMVDVDIYTNGDNSIGVLAVWFQIEYSRIEVNGTGSKAIQIPDGCYIGNEVIIVENNQPLEKAWKLDTPMPAKEIAALQSHMVDDLPLPKQVEVTAVSETGEEKSFQISLQYDTTAYERGMQTHKPFYLYGIADESSRERIDIIEHAFPFYIIPDSEPVFDMSLYMIRNDTDYYFHFPRAYNAKAIHLYTSTDKTHWKFQHNSIHSMSQYAPGSIVLPPYIVVYMLQVTEPFTYARVEIIGGYYDGRSYVLKVHDAAGNPIPDASDQNKNDGGGEGNDGQGGGRGESPYVPDTPNDKDETIPWTIGQDASQISEAVKKEQRKKEKVIRMEKHEGKPDAIQTTAQADYADTEQLYTGKNKNTGSSQIKQSQSAVLREFLTLNPAALKDMITGEQYETISQSGNIMGEVWESSAPFLRILQRLFQ</sequence>
<organism evidence="2 3">
    <name type="scientific">Clostridium innocuum</name>
    <dbReference type="NCBI Taxonomy" id="1522"/>
    <lineage>
        <taxon>Bacteria</taxon>
        <taxon>Bacillati</taxon>
        <taxon>Bacillota</taxon>
        <taxon>Clostridia</taxon>
        <taxon>Eubacteriales</taxon>
        <taxon>Clostridiaceae</taxon>
        <taxon>Clostridium</taxon>
    </lineage>
</organism>
<comment type="caution">
    <text evidence="2">The sequence shown here is derived from an EMBL/GenBank/DDBJ whole genome shotgun (WGS) entry which is preliminary data.</text>
</comment>
<feature type="compositionally biased region" description="Basic and acidic residues" evidence="1">
    <location>
        <begin position="496"/>
        <end position="516"/>
    </location>
</feature>
<name>A0AAP2UKI2_CLOIN</name>
<evidence type="ECO:0000256" key="1">
    <source>
        <dbReference type="SAM" id="MobiDB-lite"/>
    </source>
</evidence>
<proteinExistence type="predicted"/>
<reference evidence="2" key="1">
    <citation type="journal article" date="2022" name="Clin. Infect. Dis.">
        <title>Association between Clostridium innocuum and antibiotic-associated diarrhea in adults and children: A cross-sectional study and comparative genomics analysis.</title>
        <authorList>
            <person name="Cherny K.E."/>
            <person name="Muscat E.B."/>
            <person name="Balaji A."/>
            <person name="Mukherjee J."/>
            <person name="Ozer E.A."/>
            <person name="Angarone M.P."/>
            <person name="Hauser A.R."/>
            <person name="Sichel J.S."/>
            <person name="Amponsah E."/>
            <person name="Kociolek L.K."/>
        </authorList>
    </citation>
    <scope>NUCLEOTIDE SEQUENCE</scope>
    <source>
        <strain evidence="2">NU1-AC-029v</strain>
    </source>
</reference>
<feature type="region of interest" description="Disordered" evidence="1">
    <location>
        <begin position="441"/>
        <end position="516"/>
    </location>
</feature>
<dbReference type="Proteomes" id="UP001203972">
    <property type="component" value="Unassembled WGS sequence"/>
</dbReference>
<protein>
    <submittedName>
        <fullName evidence="2">Uncharacterized protein</fullName>
    </submittedName>
</protein>
<evidence type="ECO:0000313" key="3">
    <source>
        <dbReference type="Proteomes" id="UP001203972"/>
    </source>
</evidence>